<feature type="compositionally biased region" description="Pro residues" evidence="1">
    <location>
        <begin position="486"/>
        <end position="498"/>
    </location>
</feature>
<feature type="region of interest" description="Disordered" evidence="1">
    <location>
        <begin position="207"/>
        <end position="250"/>
    </location>
</feature>
<feature type="compositionally biased region" description="Basic and acidic residues" evidence="1">
    <location>
        <begin position="516"/>
        <end position="545"/>
    </location>
</feature>
<evidence type="ECO:0000259" key="2">
    <source>
        <dbReference type="Pfam" id="PF24355"/>
    </source>
</evidence>
<feature type="region of interest" description="Disordered" evidence="1">
    <location>
        <begin position="304"/>
        <end position="647"/>
    </location>
</feature>
<feature type="compositionally biased region" description="Pro residues" evidence="1">
    <location>
        <begin position="581"/>
        <end position="590"/>
    </location>
</feature>
<dbReference type="PANTHER" id="PTHR39611:SF2">
    <property type="entry name" value="HYDROXYPROLINE-RICH GLYCOPROTEIN DZ-HRGP"/>
    <property type="match status" value="1"/>
</dbReference>
<organism evidence="3 4">
    <name type="scientific">Oleoguttula mirabilis</name>
    <dbReference type="NCBI Taxonomy" id="1507867"/>
    <lineage>
        <taxon>Eukaryota</taxon>
        <taxon>Fungi</taxon>
        <taxon>Dikarya</taxon>
        <taxon>Ascomycota</taxon>
        <taxon>Pezizomycotina</taxon>
        <taxon>Dothideomycetes</taxon>
        <taxon>Dothideomycetidae</taxon>
        <taxon>Mycosphaerellales</taxon>
        <taxon>Teratosphaeriaceae</taxon>
        <taxon>Oleoguttula</taxon>
    </lineage>
</organism>
<feature type="region of interest" description="Disordered" evidence="1">
    <location>
        <begin position="263"/>
        <end position="284"/>
    </location>
</feature>
<feature type="compositionally biased region" description="Basic and acidic residues" evidence="1">
    <location>
        <begin position="309"/>
        <end position="335"/>
    </location>
</feature>
<name>A0AAV9JD53_9PEZI</name>
<gene>
    <name evidence="3" type="ORF">LTR36_006106</name>
</gene>
<sequence>MSAPAATATATPQEPPEADDVEEPERTAEEREAYEYWGYLFKPDKTGTEKLKSLLRGLKDVMNEHYEASDNPDLTPNQLAHFYRELHGNYDQLFLGTPSESIAFIYKSLGCLHSLQPQSFSHSTAFTDPTVPALKTEGWTMWQTIQLLLGPDEHAGFLTEAVQRWDVRDPVTGELFPKVLPRECFPLEPDKHMVAWYEGVSERLRREAEDEGSRPDHRDSEAEQAEVRRLHDRVKRDVMDDEGSVDSKGPAMAYFRNPLYRHVDGRPGILRSNSKRPPLSPRPTMMDKGKGAAFTMGHVIRNIGSPHLWDPRHKNSSKSRERDQDRRRRSLPDHSRHPHHYPGDPPPSAGGPEAGGLSPNDRRHRRRPSSQIDRPGTASADDEYQGDEASPVYSPRPSPHHRHHTQHHSGDSSLRHSRSHEPTPSQKDYGGDYFTGYDDPPQSRRNSTQAATTPPSGSGGNGASNAGGGFGPSASPLFATHLARQPQPPPPPHPPPEMRVPADDPYAPRKAPSVRRVQDRPYSRSPADSDRRPDRRYESPRRPRFDQSPAGFEYDDAPPEPRPGSGRPLSRSTDKPAAAGPYPPAPPGAMAPPDARRRQGRMSGSEVSASSGAEDGRRQGRPKVARFANAPVSGVAGRRYPNESPWR</sequence>
<dbReference type="PANTHER" id="PTHR39611">
    <property type="entry name" value="HYDROXYPROLINE-RICH GLYCOPROTEIN DZ-HRGP-RELATED"/>
    <property type="match status" value="1"/>
</dbReference>
<feature type="region of interest" description="Disordered" evidence="1">
    <location>
        <begin position="1"/>
        <end position="29"/>
    </location>
</feature>
<protein>
    <recommendedName>
        <fullName evidence="2">DUF7514 domain-containing protein</fullName>
    </recommendedName>
</protein>
<dbReference type="Pfam" id="PF24355">
    <property type="entry name" value="DUF7514"/>
    <property type="match status" value="1"/>
</dbReference>
<evidence type="ECO:0000313" key="4">
    <source>
        <dbReference type="Proteomes" id="UP001324427"/>
    </source>
</evidence>
<comment type="caution">
    <text evidence="3">The sequence shown here is derived from an EMBL/GenBank/DDBJ whole genome shotgun (WGS) entry which is preliminary data.</text>
</comment>
<evidence type="ECO:0000313" key="3">
    <source>
        <dbReference type="EMBL" id="KAK4542917.1"/>
    </source>
</evidence>
<feature type="compositionally biased region" description="Gly residues" evidence="1">
    <location>
        <begin position="457"/>
        <end position="471"/>
    </location>
</feature>
<dbReference type="AlphaFoldDB" id="A0AAV9JD53"/>
<keyword evidence="4" id="KW-1185">Reference proteome</keyword>
<dbReference type="Proteomes" id="UP001324427">
    <property type="component" value="Unassembled WGS sequence"/>
</dbReference>
<feature type="compositionally biased region" description="Basic residues" evidence="1">
    <location>
        <begin position="398"/>
        <end position="407"/>
    </location>
</feature>
<feature type="compositionally biased region" description="Low complexity" evidence="1">
    <location>
        <begin position="603"/>
        <end position="613"/>
    </location>
</feature>
<reference evidence="3 4" key="1">
    <citation type="submission" date="2021-11" db="EMBL/GenBank/DDBJ databases">
        <title>Black yeast isolated from Biological Soil Crust.</title>
        <authorList>
            <person name="Kurbessoian T."/>
        </authorList>
    </citation>
    <scope>NUCLEOTIDE SEQUENCE [LARGE SCALE GENOMIC DNA]</scope>
    <source>
        <strain evidence="3 4">CCFEE 5522</strain>
    </source>
</reference>
<accession>A0AAV9JD53</accession>
<feature type="compositionally biased region" description="Low complexity" evidence="1">
    <location>
        <begin position="1"/>
        <end position="12"/>
    </location>
</feature>
<feature type="compositionally biased region" description="Basic and acidic residues" evidence="1">
    <location>
        <begin position="207"/>
        <end position="238"/>
    </location>
</feature>
<evidence type="ECO:0000256" key="1">
    <source>
        <dbReference type="SAM" id="MobiDB-lite"/>
    </source>
</evidence>
<feature type="domain" description="DUF7514" evidence="2">
    <location>
        <begin position="38"/>
        <end position="200"/>
    </location>
</feature>
<proteinExistence type="predicted"/>
<dbReference type="EMBL" id="JAVFHQ010000037">
    <property type="protein sequence ID" value="KAK4542917.1"/>
    <property type="molecule type" value="Genomic_DNA"/>
</dbReference>
<dbReference type="InterPro" id="IPR055936">
    <property type="entry name" value="DUF7514"/>
</dbReference>